<accession>A0ABQ9KQ58</accession>
<evidence type="ECO:0000313" key="2">
    <source>
        <dbReference type="EMBL" id="KAJ9146112.1"/>
    </source>
</evidence>
<evidence type="ECO:0000313" key="3">
    <source>
        <dbReference type="Proteomes" id="UP001174677"/>
    </source>
</evidence>
<feature type="compositionally biased region" description="Polar residues" evidence="1">
    <location>
        <begin position="527"/>
        <end position="540"/>
    </location>
</feature>
<feature type="region of interest" description="Disordered" evidence="1">
    <location>
        <begin position="1093"/>
        <end position="1114"/>
    </location>
</feature>
<feature type="compositionally biased region" description="Basic and acidic residues" evidence="1">
    <location>
        <begin position="334"/>
        <end position="344"/>
    </location>
</feature>
<feature type="compositionally biased region" description="Polar residues" evidence="1">
    <location>
        <begin position="924"/>
        <end position="934"/>
    </location>
</feature>
<feature type="region of interest" description="Disordered" evidence="1">
    <location>
        <begin position="905"/>
        <end position="934"/>
    </location>
</feature>
<feature type="region of interest" description="Disordered" evidence="1">
    <location>
        <begin position="578"/>
        <end position="643"/>
    </location>
</feature>
<evidence type="ECO:0008006" key="4">
    <source>
        <dbReference type="Google" id="ProtNLM"/>
    </source>
</evidence>
<dbReference type="EMBL" id="JARPOI010000016">
    <property type="protein sequence ID" value="KAJ9146112.1"/>
    <property type="molecule type" value="Genomic_DNA"/>
</dbReference>
<feature type="compositionally biased region" description="Basic and acidic residues" evidence="1">
    <location>
        <begin position="514"/>
        <end position="524"/>
    </location>
</feature>
<feature type="compositionally biased region" description="Polar residues" evidence="1">
    <location>
        <begin position="1693"/>
        <end position="1707"/>
    </location>
</feature>
<organism evidence="2 3">
    <name type="scientific">Hevea brasiliensis</name>
    <name type="common">Para rubber tree</name>
    <name type="synonym">Siphonia brasiliensis</name>
    <dbReference type="NCBI Taxonomy" id="3981"/>
    <lineage>
        <taxon>Eukaryota</taxon>
        <taxon>Viridiplantae</taxon>
        <taxon>Streptophyta</taxon>
        <taxon>Embryophyta</taxon>
        <taxon>Tracheophyta</taxon>
        <taxon>Spermatophyta</taxon>
        <taxon>Magnoliopsida</taxon>
        <taxon>eudicotyledons</taxon>
        <taxon>Gunneridae</taxon>
        <taxon>Pentapetalae</taxon>
        <taxon>rosids</taxon>
        <taxon>fabids</taxon>
        <taxon>Malpighiales</taxon>
        <taxon>Euphorbiaceae</taxon>
        <taxon>Crotonoideae</taxon>
        <taxon>Micrandreae</taxon>
        <taxon>Hevea</taxon>
    </lineage>
</organism>
<feature type="compositionally biased region" description="Polar residues" evidence="1">
    <location>
        <begin position="634"/>
        <end position="643"/>
    </location>
</feature>
<feature type="compositionally biased region" description="Basic and acidic residues" evidence="1">
    <location>
        <begin position="316"/>
        <end position="328"/>
    </location>
</feature>
<sequence length="2564" mass="278784">MDFYSLKRKELQALCKKHGIPANKTNLEMAECLTASLKVNGNATSEEGNEKNSKDAVNKFKKVRFSRDNETREYEPSANPKPRWSRRKTTLANPVSKESGHNNLSKEVVRKKRGRGSEKVESDCRITRSRAKVDSETFSVLQKSTASQKGEESKNTARDSVEARNGFRRSIRNMAKGTDSELMKVDVVSTITSSGAQFEGNASTIEGKGENEVVGVMKECEGVIQIKESSKGLGRNGCRRKSVAHLSDQVESYSQQVLKEAGKRSKNLDFEVANEVKASLDSREHMEKASITAAGPRRSRRKAAVLSSTAATSEQGAREAVGKVKQSKENVSGEDAKVSNELRRSTRNASRQSSVATCNEMNEIVDVVSTIASSGAQFAGNASTIEGKGEDEVVGVMKECEGAVRIKEFSKGLVGKGSRRKSVAHLSDQVESYGQQVLKEARKRSKNLDFEVANEVKASLDSLEHMEKASITAAGQRRSRRKAAVLSSTAATNEQKAGEAVGKVKQSNENVSGEDAKVSNELRRSTRNASRQSSVATGNEMNEIPDSVGKRSKNLDFEVANEVKASLDSLEHMEKASITAAGQRRSRRKADVLSSTAATNEKKAGEAVGKVKQSNENVSGEDARVSNELRRSTRNASRQSSVATVNEMNEIADSVGKVGQLKRKREAVHKTGASLDGSLVAEPPRRSTVEALKSGLVGICKSVEEKATEHIQNANYINISPLSEDTGLTMPEAAFKNFEKREESKSKTRGKRSIATVDVSALHSDTGEEMDTATNLVEASISALHSDIGEEMDTTTNLKESSISALHSDIGEEMDTATNLEVNLASTALTLASAATEEDTGLTIPEAAFENFEKRGESKSKTRGKRNVATVDVSALHSDIGEEMDTATNLEKNLASTPLKLASAATEEEASNENVSGKDAKVSNKLQSSTTNASRQSLVATFNEMNEIADSVVKDGQLKRKREALKEKEASLDGSFVGEPPRLSSLEALESSLVGLSAPCKSVDEKATEHFKNANYITISPLREYTGLTMPGAAFESFEKRGESKSKTGGKRSIATVDVLALRSEIAEEIHTATNLEKNLASTPLMMASAATEEASNENVSRKEAKVSNELQRSTMNASRQSLVATFNEMNEIADSVGKVGQLKQKREAVEETEAFLDGSLVGEFPRKSTLEASKSGLVGLSPPCKSVEEKATEHIKNANYITISPLRDDTGLTVAEAAFKRFEKREESKSKTRGKRSIATVDVKALHSDPGEEMDIATNLEENLASTPLMLASAATEEASKIVGKPEVINDDNIVRVVDIGKFVSDTKGGVEDQSHQSPEIWANLVNNNSDELKLAKFQAEACDVASPSVGFSSANQSAFEVESSNISILEKVIIRVEMSTGKDECYGSDGICDNSVEVDRISIQEDGVCGLEGTEQDDIKYGIEHNLVPDNGRSLPEVSTEIVTESTKNVCQESNKTVSTNSNFEDRKNVLDRMVPDGLPQFYFANLEDGNISNTAMAKNSSDEVLCEQIFGDCMAGKEEASFDSNGGKSFSLEAPSASEIQELPSKKLHHYEETVVESNNGVDVVTDVPITKYCNAVMNMEDSQNMDGEPEPDGTPEPNGEQHAKKSKDSGYCVEVEPGDYGGCQKVAAKVHSGADSSSSRTIREESSDSQIAVKEVVSGKFVEEQLNAAQRDQVAREGTLEDAWVVKLSNNGGSEEGPTQVNDSSDESLTESTCRESEFSEGKNVESMSQFPERIKRINGMEEKEITCEVSDAKVDSIVKFIGYHMDEEAADVHDVIRENDEATANKTCTMTIEMKEARSGGFSKKNSIVEPGKAILDREDELSKVNDAGPVAFSAVASTDFGGLDKTSDGATVRAIELENLEEKSGSELDMSDFIALGMDVKAAEANEKFENVDGNLKGKDFKNHAEKESDNIVFSSHEIASLKIQVESAMFTNWEVNLIQGNGEEDQVIISDEDLLDNSMSKDSGHVMHAEEDKVEKLEEVLEHSLVSEDSGHTVQIKDVTDIQKLGQVAEMQFNEALHSVTKEPIVDHGQYEVSAINQEFIDIQNYEDRRVENFFFSSQEDVWVEADNVDGKDDLIKCNAKCAPENNISYCSFQGIIENRACAEDKEVCAPTTGKIDILKEVADGETALSVSSDEESHEMARTKLQTIVSNCSNCEDNRPAEILLFADTYSGKPEIASGCSFTQQNEIAKASSEEFEEKVKENDDIIIGENGKAQKARGDLSDPTDVSSQGNGASCCQEVAEEQINVHQDAVNELALMDDVDYLTLNKLSCENESKIHSSEAGEAHCLQKLDDEVLTVVEPKNKDDFENLDTLSPFKSELLIDCSTISAVCSSPYHESEALEMKSEGTEESKMQDNMPTKTDDAQGSIVCEFKENESVNVEHFHVLSQTETLVENSEANTFQDAASLELTLKCEPSNLKQDNIGNLIVEDVGEAKESTKDIPKIVEEIVDHSPGFTTSGVGQDVTAGDGHSVQQKLLAPVKTSSHPGKEEELNVYGGDSVMKRKTNSISLIQGTPQKALDSYVMKENAPSTKREKVGDVTAQKTLPKRRPLEDLRKQ</sequence>
<feature type="region of interest" description="Disordered" evidence="1">
    <location>
        <begin position="2350"/>
        <end position="2370"/>
    </location>
</feature>
<proteinExistence type="predicted"/>
<feature type="region of interest" description="Disordered" evidence="1">
    <location>
        <begin position="42"/>
        <end position="165"/>
    </location>
</feature>
<gene>
    <name evidence="2" type="ORF">P3X46_028419</name>
</gene>
<evidence type="ECO:0000256" key="1">
    <source>
        <dbReference type="SAM" id="MobiDB-lite"/>
    </source>
</evidence>
<feature type="compositionally biased region" description="Polar residues" evidence="1">
    <location>
        <begin position="486"/>
        <end position="495"/>
    </location>
</feature>
<dbReference type="Proteomes" id="UP001174677">
    <property type="component" value="Chromosome 16"/>
</dbReference>
<feature type="compositionally biased region" description="Polar residues" evidence="1">
    <location>
        <begin position="136"/>
        <end position="148"/>
    </location>
</feature>
<feature type="region of interest" description="Disordered" evidence="1">
    <location>
        <begin position="1585"/>
        <end position="1613"/>
    </location>
</feature>
<feature type="region of interest" description="Disordered" evidence="1">
    <location>
        <begin position="486"/>
        <end position="549"/>
    </location>
</feature>
<name>A0ABQ9KQ58_HEVBR</name>
<reference evidence="2" key="1">
    <citation type="journal article" date="2023" name="Plant Biotechnol. J.">
        <title>Chromosome-level wild Hevea brasiliensis genome provides new tools for genomic-assisted breeding and valuable loci to elevate rubber yield.</title>
        <authorList>
            <person name="Cheng H."/>
            <person name="Song X."/>
            <person name="Hu Y."/>
            <person name="Wu T."/>
            <person name="Yang Q."/>
            <person name="An Z."/>
            <person name="Feng S."/>
            <person name="Deng Z."/>
            <person name="Wu W."/>
            <person name="Zeng X."/>
            <person name="Tu M."/>
            <person name="Wang X."/>
            <person name="Huang H."/>
        </authorList>
    </citation>
    <scope>NUCLEOTIDE SEQUENCE</scope>
    <source>
        <strain evidence="2">MT/VB/25A 57/8</strain>
    </source>
</reference>
<feature type="region of interest" description="Disordered" evidence="1">
    <location>
        <begin position="1693"/>
        <end position="1732"/>
    </location>
</feature>
<feature type="region of interest" description="Disordered" evidence="1">
    <location>
        <begin position="281"/>
        <end position="355"/>
    </location>
</feature>
<feature type="compositionally biased region" description="Basic and acidic residues" evidence="1">
    <location>
        <begin position="1717"/>
        <end position="1728"/>
    </location>
</feature>
<feature type="compositionally biased region" description="Basic and acidic residues" evidence="1">
    <location>
        <begin position="149"/>
        <end position="162"/>
    </location>
</feature>
<feature type="compositionally biased region" description="Basic and acidic residues" evidence="1">
    <location>
        <begin position="115"/>
        <end position="135"/>
    </location>
</feature>
<feature type="region of interest" description="Disordered" evidence="1">
    <location>
        <begin position="2220"/>
        <end position="2240"/>
    </location>
</feature>
<feature type="compositionally biased region" description="Basic and acidic residues" evidence="1">
    <location>
        <begin position="2350"/>
        <end position="2360"/>
    </location>
</feature>
<feature type="compositionally biased region" description="Basic and acidic residues" evidence="1">
    <location>
        <begin position="48"/>
        <end position="58"/>
    </location>
</feature>
<feature type="compositionally biased region" description="Basic and acidic residues" evidence="1">
    <location>
        <begin position="621"/>
        <end position="631"/>
    </location>
</feature>
<feature type="region of interest" description="Disordered" evidence="1">
    <location>
        <begin position="2531"/>
        <end position="2564"/>
    </location>
</feature>
<feature type="compositionally biased region" description="Basic and acidic residues" evidence="1">
    <location>
        <begin position="1603"/>
        <end position="1612"/>
    </location>
</feature>
<protein>
    <recommendedName>
        <fullName evidence="4">SAP domain-containing protein</fullName>
    </recommendedName>
</protein>
<comment type="caution">
    <text evidence="2">The sequence shown here is derived from an EMBL/GenBank/DDBJ whole genome shotgun (WGS) entry which is preliminary data.</text>
</comment>
<keyword evidence="3" id="KW-1185">Reference proteome</keyword>
<feature type="compositionally biased region" description="Basic and acidic residues" evidence="1">
    <location>
        <begin position="65"/>
        <end position="75"/>
    </location>
</feature>
<feature type="compositionally biased region" description="Polar residues" evidence="1">
    <location>
        <begin position="306"/>
        <end position="315"/>
    </location>
</feature>